<evidence type="ECO:0000259" key="1">
    <source>
        <dbReference type="Pfam" id="PF13614"/>
    </source>
</evidence>
<comment type="caution">
    <text evidence="2">The sequence shown here is derived from an EMBL/GenBank/DDBJ whole genome shotgun (WGS) entry which is preliminary data.</text>
</comment>
<evidence type="ECO:0000313" key="2">
    <source>
        <dbReference type="EMBL" id="GEC29542.1"/>
    </source>
</evidence>
<sequence>MRSVVSSGESMAKHAEEVDRTVALARTIALVNDKGGVGKTTLAVNLAGQLAGAGFACLLVDLNRQANVARDLGYRDTASDDHGRNLFDAITGRGQLEPVPGVRPGLDVAPGGIELDDLVSHMVGRMSREGLDANLALGNALSPLAPNYDFVVIDSPPEATFLVDLCLYAARWILIPTRSDGAGLDGMANVAKRFAVAKQYNPGLSLLGAVLFGTGVRSTSIHDEVRDEIAQAFGGQSPLFSAFIRFSEKTAQDGRRMGRLAHELEEDLAAQPAWWKALREGKRQGPRISATAASVAGDYRDLALEVLSVLREAEEHQSASLEGAQQ</sequence>
<evidence type="ECO:0000313" key="3">
    <source>
        <dbReference type="Proteomes" id="UP000320693"/>
    </source>
</evidence>
<dbReference type="InterPro" id="IPR027417">
    <property type="entry name" value="P-loop_NTPase"/>
</dbReference>
<keyword evidence="3" id="KW-1185">Reference proteome</keyword>
<dbReference type="PANTHER" id="PTHR13696:SF99">
    <property type="entry name" value="COBYRINIC ACID AC-DIAMIDE SYNTHASE"/>
    <property type="match status" value="1"/>
</dbReference>
<dbReference type="EMBL" id="BJNH01000135">
    <property type="protein sequence ID" value="GEC29542.1"/>
    <property type="molecule type" value="Genomic_DNA"/>
</dbReference>
<dbReference type="CDD" id="cd02042">
    <property type="entry name" value="ParAB_family"/>
    <property type="match status" value="1"/>
</dbReference>
<dbReference type="Proteomes" id="UP000320693">
    <property type="component" value="Unassembled WGS sequence"/>
</dbReference>
<protein>
    <recommendedName>
        <fullName evidence="1">AAA domain-containing protein</fullName>
    </recommendedName>
</protein>
<organism evidence="2 3">
    <name type="scientific">Pseudonocardia saturnea</name>
    <dbReference type="NCBI Taxonomy" id="33909"/>
    <lineage>
        <taxon>Bacteria</taxon>
        <taxon>Bacillati</taxon>
        <taxon>Actinomycetota</taxon>
        <taxon>Actinomycetes</taxon>
        <taxon>Pseudonocardiales</taxon>
        <taxon>Pseudonocardiaceae</taxon>
        <taxon>Pseudonocardia</taxon>
    </lineage>
</organism>
<name>A0ABQ0S9F2_9PSEU</name>
<dbReference type="SUPFAM" id="SSF52540">
    <property type="entry name" value="P-loop containing nucleoside triphosphate hydrolases"/>
    <property type="match status" value="1"/>
</dbReference>
<dbReference type="PANTHER" id="PTHR13696">
    <property type="entry name" value="P-LOOP CONTAINING NUCLEOSIDE TRIPHOSPHATE HYDROLASE"/>
    <property type="match status" value="1"/>
</dbReference>
<accession>A0ABQ0S9F2</accession>
<dbReference type="InterPro" id="IPR050678">
    <property type="entry name" value="DNA_Partitioning_ATPase"/>
</dbReference>
<dbReference type="InterPro" id="IPR025669">
    <property type="entry name" value="AAA_dom"/>
</dbReference>
<dbReference type="Pfam" id="PF13614">
    <property type="entry name" value="AAA_31"/>
    <property type="match status" value="1"/>
</dbReference>
<gene>
    <name evidence="2" type="ORF">PSA01_65710</name>
</gene>
<reference evidence="2 3" key="1">
    <citation type="submission" date="2019-06" db="EMBL/GenBank/DDBJ databases">
        <title>Whole genome shotgun sequence of Pseudonocardia saturnea NBRC 14499.</title>
        <authorList>
            <person name="Hosoyama A."/>
            <person name="Uohara A."/>
            <person name="Ohji S."/>
            <person name="Ichikawa N."/>
        </authorList>
    </citation>
    <scope>NUCLEOTIDE SEQUENCE [LARGE SCALE GENOMIC DNA]</scope>
    <source>
        <strain evidence="2 3">NBRC 14499</strain>
    </source>
</reference>
<dbReference type="Gene3D" id="3.40.50.300">
    <property type="entry name" value="P-loop containing nucleotide triphosphate hydrolases"/>
    <property type="match status" value="1"/>
</dbReference>
<proteinExistence type="predicted"/>
<feature type="domain" description="AAA" evidence="1">
    <location>
        <begin position="26"/>
        <end position="202"/>
    </location>
</feature>